<keyword evidence="3" id="KW-1185">Reference proteome</keyword>
<sequence length="130" mass="13667">MSATPEAPVSVPIADLDSDDLLGSFAEGRRLVGTRCGNCGQTMIGSRVVCSSCVSRDVSRVPLPGTGVLYSFTRLHVGGDGVRAVGYVDLDDDVRTLADLREDATPLRPDAPVELVVDGDAWFFTPVTGA</sequence>
<evidence type="ECO:0000313" key="2">
    <source>
        <dbReference type="EMBL" id="GIE70551.1"/>
    </source>
</evidence>
<feature type="domain" description="ChsH2 C-terminal OB-fold" evidence="1">
    <location>
        <begin position="61"/>
        <end position="117"/>
    </location>
</feature>
<comment type="caution">
    <text evidence="2">The sequence shown here is derived from an EMBL/GenBank/DDBJ whole genome shotgun (WGS) entry which is preliminary data.</text>
</comment>
<gene>
    <name evidence="2" type="ORF">Apa02nite_066590</name>
</gene>
<dbReference type="RefSeq" id="WP_203828566.1">
    <property type="nucleotide sequence ID" value="NZ_BAAATY010000034.1"/>
</dbReference>
<proteinExistence type="predicted"/>
<dbReference type="Pfam" id="PF01796">
    <property type="entry name" value="OB_ChsH2_C"/>
    <property type="match status" value="1"/>
</dbReference>
<reference evidence="2 3" key="1">
    <citation type="submission" date="2021-01" db="EMBL/GenBank/DDBJ databases">
        <title>Whole genome shotgun sequence of Actinoplanes palleronii NBRC 14916.</title>
        <authorList>
            <person name="Komaki H."/>
            <person name="Tamura T."/>
        </authorList>
    </citation>
    <scope>NUCLEOTIDE SEQUENCE [LARGE SCALE GENOMIC DNA]</scope>
    <source>
        <strain evidence="2 3">NBRC 14916</strain>
    </source>
</reference>
<dbReference type="SUPFAM" id="SSF50249">
    <property type="entry name" value="Nucleic acid-binding proteins"/>
    <property type="match status" value="1"/>
</dbReference>
<evidence type="ECO:0000313" key="3">
    <source>
        <dbReference type="Proteomes" id="UP000624709"/>
    </source>
</evidence>
<accession>A0ABQ4BIP4</accession>
<dbReference type="EMBL" id="BOMS01000107">
    <property type="protein sequence ID" value="GIE70551.1"/>
    <property type="molecule type" value="Genomic_DNA"/>
</dbReference>
<dbReference type="PANTHER" id="PTHR34075:SF5">
    <property type="entry name" value="BLR3430 PROTEIN"/>
    <property type="match status" value="1"/>
</dbReference>
<name>A0ABQ4BIP4_9ACTN</name>
<dbReference type="PANTHER" id="PTHR34075">
    <property type="entry name" value="BLR3430 PROTEIN"/>
    <property type="match status" value="1"/>
</dbReference>
<dbReference type="Gene3D" id="6.10.30.10">
    <property type="match status" value="1"/>
</dbReference>
<protein>
    <recommendedName>
        <fullName evidence="1">ChsH2 C-terminal OB-fold domain-containing protein</fullName>
    </recommendedName>
</protein>
<evidence type="ECO:0000259" key="1">
    <source>
        <dbReference type="Pfam" id="PF01796"/>
    </source>
</evidence>
<organism evidence="2 3">
    <name type="scientific">Actinoplanes palleronii</name>
    <dbReference type="NCBI Taxonomy" id="113570"/>
    <lineage>
        <taxon>Bacteria</taxon>
        <taxon>Bacillati</taxon>
        <taxon>Actinomycetota</taxon>
        <taxon>Actinomycetes</taxon>
        <taxon>Micromonosporales</taxon>
        <taxon>Micromonosporaceae</taxon>
        <taxon>Actinoplanes</taxon>
    </lineage>
</organism>
<dbReference type="Proteomes" id="UP000624709">
    <property type="component" value="Unassembled WGS sequence"/>
</dbReference>
<dbReference type="InterPro" id="IPR002878">
    <property type="entry name" value="ChsH2_C"/>
</dbReference>
<dbReference type="InterPro" id="IPR052513">
    <property type="entry name" value="Thioester_dehydratase-like"/>
</dbReference>
<dbReference type="InterPro" id="IPR012340">
    <property type="entry name" value="NA-bd_OB-fold"/>
</dbReference>